<feature type="chain" id="PRO_5032986574" evidence="3">
    <location>
        <begin position="27"/>
        <end position="107"/>
    </location>
</feature>
<dbReference type="PANTHER" id="PTHR10795">
    <property type="entry name" value="PROPROTEIN CONVERTASE SUBTILISIN/KEXIN"/>
    <property type="match status" value="1"/>
</dbReference>
<comment type="similarity">
    <text evidence="1">Belongs to the peptidase S8 family.</text>
</comment>
<reference evidence="4 5" key="1">
    <citation type="submission" date="2020-10" db="EMBL/GenBank/DDBJ databases">
        <title>The Coptis chinensis genome and diversification of protoberbering-type alkaloids.</title>
        <authorList>
            <person name="Wang B."/>
            <person name="Shu S."/>
            <person name="Song C."/>
            <person name="Liu Y."/>
        </authorList>
    </citation>
    <scope>NUCLEOTIDE SEQUENCE [LARGE SCALE GENOMIC DNA]</scope>
    <source>
        <strain evidence="4">HL-2020</strain>
        <tissue evidence="4">Leaf</tissue>
    </source>
</reference>
<dbReference type="InterPro" id="IPR036852">
    <property type="entry name" value="Peptidase_S8/S53_dom_sf"/>
</dbReference>
<sequence>MEKISFQVVLTRILLLVFNFSGFTEKAAWEFAKDTGVAALLKATHRDWSPARIKSAMMTTSYVVDHNGKQLVDDSTSDLATVLHYGLGHVDPDGNGNVPREFGGCKR</sequence>
<feature type="signal peptide" evidence="3">
    <location>
        <begin position="1"/>
        <end position="26"/>
    </location>
</feature>
<evidence type="ECO:0000313" key="4">
    <source>
        <dbReference type="EMBL" id="KAF9604195.1"/>
    </source>
</evidence>
<protein>
    <submittedName>
        <fullName evidence="4">Uncharacterized protein</fullName>
    </submittedName>
</protein>
<dbReference type="OrthoDB" id="206201at2759"/>
<organism evidence="4 5">
    <name type="scientific">Coptis chinensis</name>
    <dbReference type="NCBI Taxonomy" id="261450"/>
    <lineage>
        <taxon>Eukaryota</taxon>
        <taxon>Viridiplantae</taxon>
        <taxon>Streptophyta</taxon>
        <taxon>Embryophyta</taxon>
        <taxon>Tracheophyta</taxon>
        <taxon>Spermatophyta</taxon>
        <taxon>Magnoliopsida</taxon>
        <taxon>Ranunculales</taxon>
        <taxon>Ranunculaceae</taxon>
        <taxon>Coptidoideae</taxon>
        <taxon>Coptis</taxon>
    </lineage>
</organism>
<proteinExistence type="inferred from homology"/>
<keyword evidence="5" id="KW-1185">Reference proteome</keyword>
<evidence type="ECO:0000256" key="2">
    <source>
        <dbReference type="ARBA" id="ARBA00022729"/>
    </source>
</evidence>
<dbReference type="Gene3D" id="3.40.50.200">
    <property type="entry name" value="Peptidase S8/S53 domain"/>
    <property type="match status" value="1"/>
</dbReference>
<gene>
    <name evidence="4" type="ORF">IFM89_004770</name>
</gene>
<name>A0A835LQY1_9MAGN</name>
<evidence type="ECO:0000313" key="5">
    <source>
        <dbReference type="Proteomes" id="UP000631114"/>
    </source>
</evidence>
<keyword evidence="2 3" id="KW-0732">Signal</keyword>
<dbReference type="GO" id="GO:0004252">
    <property type="term" value="F:serine-type endopeptidase activity"/>
    <property type="evidence" value="ECO:0007669"/>
    <property type="project" value="InterPro"/>
</dbReference>
<accession>A0A835LQY1</accession>
<dbReference type="Proteomes" id="UP000631114">
    <property type="component" value="Unassembled WGS sequence"/>
</dbReference>
<evidence type="ECO:0000256" key="1">
    <source>
        <dbReference type="ARBA" id="ARBA00011073"/>
    </source>
</evidence>
<dbReference type="InterPro" id="IPR045051">
    <property type="entry name" value="SBT"/>
</dbReference>
<evidence type="ECO:0000256" key="3">
    <source>
        <dbReference type="SAM" id="SignalP"/>
    </source>
</evidence>
<dbReference type="SUPFAM" id="SSF52743">
    <property type="entry name" value="Subtilisin-like"/>
    <property type="match status" value="1"/>
</dbReference>
<dbReference type="EMBL" id="JADFTS010000005">
    <property type="protein sequence ID" value="KAF9604195.1"/>
    <property type="molecule type" value="Genomic_DNA"/>
</dbReference>
<dbReference type="GO" id="GO:0006508">
    <property type="term" value="P:proteolysis"/>
    <property type="evidence" value="ECO:0007669"/>
    <property type="project" value="InterPro"/>
</dbReference>
<dbReference type="AlphaFoldDB" id="A0A835LQY1"/>
<comment type="caution">
    <text evidence="4">The sequence shown here is derived from an EMBL/GenBank/DDBJ whole genome shotgun (WGS) entry which is preliminary data.</text>
</comment>